<dbReference type="InterPro" id="IPR051805">
    <property type="entry name" value="Dehydratase_Activator_Redct"/>
</dbReference>
<dbReference type="Pfam" id="PF01869">
    <property type="entry name" value="BcrAD_BadFG"/>
    <property type="match status" value="1"/>
</dbReference>
<name>X0VKS0_9ZZZZ</name>
<dbReference type="EMBL" id="BARS01029121">
    <property type="protein sequence ID" value="GAG01151.1"/>
    <property type="molecule type" value="Genomic_DNA"/>
</dbReference>
<sequence>MAALKQQEMWRWTESNWCHPDLKWQDAEFITVGIDVGSISSQAVIAADGEIYAYGNMRTGSDSPDSARNALDFALQTTDMPEDRIDYCIGTGYGRVNVPFADRTITEIACHARGANFIYGPQVRTVLDVGGQDIKAIQCDEKGKVTNFLMN</sequence>
<protein>
    <recommendedName>
        <fullName evidence="1">ATPase BadF/BadG/BcrA/BcrD type domain-containing protein</fullName>
    </recommendedName>
</protein>
<dbReference type="AlphaFoldDB" id="X0VKS0"/>
<feature type="non-terminal residue" evidence="2">
    <location>
        <position position="151"/>
    </location>
</feature>
<feature type="domain" description="ATPase BadF/BadG/BcrA/BcrD type" evidence="1">
    <location>
        <begin position="32"/>
        <end position="151"/>
    </location>
</feature>
<dbReference type="Gene3D" id="3.30.420.40">
    <property type="match status" value="1"/>
</dbReference>
<gene>
    <name evidence="2" type="ORF">S01H1_45561</name>
</gene>
<dbReference type="InterPro" id="IPR002731">
    <property type="entry name" value="ATPase_BadF"/>
</dbReference>
<reference evidence="2" key="1">
    <citation type="journal article" date="2014" name="Front. Microbiol.">
        <title>High frequency of phylogenetically diverse reductive dehalogenase-homologous genes in deep subseafloor sedimentary metagenomes.</title>
        <authorList>
            <person name="Kawai M."/>
            <person name="Futagami T."/>
            <person name="Toyoda A."/>
            <person name="Takaki Y."/>
            <person name="Nishi S."/>
            <person name="Hori S."/>
            <person name="Arai W."/>
            <person name="Tsubouchi T."/>
            <person name="Morono Y."/>
            <person name="Uchiyama I."/>
            <person name="Ito T."/>
            <person name="Fujiyama A."/>
            <person name="Inagaki F."/>
            <person name="Takami H."/>
        </authorList>
    </citation>
    <scope>NUCLEOTIDE SEQUENCE</scope>
    <source>
        <strain evidence="2">Expedition CK06-06</strain>
    </source>
</reference>
<proteinExistence type="predicted"/>
<dbReference type="InterPro" id="IPR043129">
    <property type="entry name" value="ATPase_NBD"/>
</dbReference>
<comment type="caution">
    <text evidence="2">The sequence shown here is derived from an EMBL/GenBank/DDBJ whole genome shotgun (WGS) entry which is preliminary data.</text>
</comment>
<evidence type="ECO:0000313" key="2">
    <source>
        <dbReference type="EMBL" id="GAG01151.1"/>
    </source>
</evidence>
<organism evidence="2">
    <name type="scientific">marine sediment metagenome</name>
    <dbReference type="NCBI Taxonomy" id="412755"/>
    <lineage>
        <taxon>unclassified sequences</taxon>
        <taxon>metagenomes</taxon>
        <taxon>ecological metagenomes</taxon>
    </lineage>
</organism>
<dbReference type="SUPFAM" id="SSF53067">
    <property type="entry name" value="Actin-like ATPase domain"/>
    <property type="match status" value="1"/>
</dbReference>
<accession>X0VKS0</accession>
<dbReference type="PANTHER" id="PTHR32329:SF2">
    <property type="entry name" value="BIFUNCTIONAL PROTEIN [INCLUDES 2-HYDROXYACYL-COA DEHYDRATASE (N-TER) AND ITS ACTIVATOR DOMAIN (C_TERM)"/>
    <property type="match status" value="1"/>
</dbReference>
<dbReference type="PANTHER" id="PTHR32329">
    <property type="entry name" value="BIFUNCTIONAL PROTEIN [INCLUDES 2-HYDROXYACYL-COA DEHYDRATASE (N-TER) AND ITS ACTIVATOR DOMAIN (C_TERM)-RELATED"/>
    <property type="match status" value="1"/>
</dbReference>
<evidence type="ECO:0000259" key="1">
    <source>
        <dbReference type="Pfam" id="PF01869"/>
    </source>
</evidence>